<name>A0A939K263_9BACT</name>
<keyword evidence="2" id="KW-1003">Cell membrane</keyword>
<reference evidence="8 9" key="1">
    <citation type="submission" date="2021-03" db="EMBL/GenBank/DDBJ databases">
        <title>Fibrella sp. HMF5036 genome sequencing and assembly.</title>
        <authorList>
            <person name="Kang H."/>
            <person name="Kim H."/>
            <person name="Bae S."/>
            <person name="Joh K."/>
        </authorList>
    </citation>
    <scope>NUCLEOTIDE SEQUENCE [LARGE SCALE GENOMIC DNA]</scope>
    <source>
        <strain evidence="8 9">HMF5036</strain>
    </source>
</reference>
<gene>
    <name evidence="8" type="ORF">J2I48_22400</name>
</gene>
<evidence type="ECO:0000256" key="1">
    <source>
        <dbReference type="ARBA" id="ARBA00004651"/>
    </source>
</evidence>
<feature type="transmembrane region" description="Helical" evidence="6">
    <location>
        <begin position="334"/>
        <end position="356"/>
    </location>
</feature>
<dbReference type="PROSITE" id="PS50156">
    <property type="entry name" value="SSD"/>
    <property type="match status" value="2"/>
</dbReference>
<sequence length="741" mass="81320">MITFYKIRYVLLLLTLVAGAWLWPGVKTALVVDNSLTVWFLEGDPNLVAYHDFQQRFGNDEVVIVMVRDEHTLLSPSYFNAFTGLSAALEAIPDVESVIGPGNASLPTRNLLGPALTPLLTPDTPPADVRALLTYQPTLRGQLFAADYKTARFLVVLKNQPDFDSRRGSILDRIKATVHRQLPQKQVYFGGVGIIYAGLNALSQHDFGLFLSLGYLLMLLLFWWIYRQPLLLGYTVGIVALSTYLTLGIYGAFGYRINLMTVLLPVIIVLLGVMDAIHVINERNQLTKAGLSPLDSTLEALQRVFKPCLFTMFTTAAGFLALETSPMAILKNFGLFAAIGILLCLFFTYLLGVLLLPYTQPSRKITTLTGDKLAQLLTLVLTRKGLFSSLSLGLMGIFALGITFLQTDTYTLGYFPQNHPVVQDHTRMEAAWGPYMPLELLVEPKEGRPLYSVAVVQAARAFADSAQTLPGVGQVFGFQSLYVGGLEAVYKDKSRRLLQSPAALKQAHRQLTSQYPQLAQKFIHEPSHTGRITISGTMLSAGALSTKMDTLMRISDTTLGRVATVKPAGYQPMYAGIVNYVTTSQVSSLLLSFGLIFVLVWLFIRNVKLAALTVIPNLFPVLVMLGAMGWLGIYLDTATASIGAIVLSFCVDDSVHFIYAYQQNRHAGQSPAAARLTTITHVGPAIVLTAIVLFSGYILMVFGSLKTVQLWGLLTAIAIAGALYGELVIFPLVLERFDRNQ</sequence>
<dbReference type="Pfam" id="PF03176">
    <property type="entry name" value="MMPL"/>
    <property type="match status" value="2"/>
</dbReference>
<feature type="transmembrane region" description="Helical" evidence="6">
    <location>
        <begin position="641"/>
        <end position="661"/>
    </location>
</feature>
<evidence type="ECO:0000313" key="8">
    <source>
        <dbReference type="EMBL" id="MBO0933776.1"/>
    </source>
</evidence>
<feature type="domain" description="SSD" evidence="7">
    <location>
        <begin position="238"/>
        <end position="358"/>
    </location>
</feature>
<keyword evidence="3 6" id="KW-0812">Transmembrane</keyword>
<dbReference type="PANTHER" id="PTHR33406">
    <property type="entry name" value="MEMBRANE PROTEIN MJ1562-RELATED"/>
    <property type="match status" value="1"/>
</dbReference>
<dbReference type="Gene3D" id="1.20.1640.10">
    <property type="entry name" value="Multidrug efflux transporter AcrB transmembrane domain"/>
    <property type="match status" value="2"/>
</dbReference>
<evidence type="ECO:0000256" key="4">
    <source>
        <dbReference type="ARBA" id="ARBA00022989"/>
    </source>
</evidence>
<proteinExistence type="predicted"/>
<protein>
    <submittedName>
        <fullName evidence="8">MMPL family transporter</fullName>
    </submittedName>
</protein>
<feature type="domain" description="SSD" evidence="7">
    <location>
        <begin position="609"/>
        <end position="736"/>
    </location>
</feature>
<feature type="transmembrane region" description="Helical" evidence="6">
    <location>
        <begin position="231"/>
        <end position="253"/>
    </location>
</feature>
<comment type="caution">
    <text evidence="8">The sequence shown here is derived from an EMBL/GenBank/DDBJ whole genome shotgun (WGS) entry which is preliminary data.</text>
</comment>
<accession>A0A939K263</accession>
<dbReference type="AlphaFoldDB" id="A0A939K263"/>
<feature type="transmembrane region" description="Helical" evidence="6">
    <location>
        <begin position="586"/>
        <end position="604"/>
    </location>
</feature>
<evidence type="ECO:0000256" key="3">
    <source>
        <dbReference type="ARBA" id="ARBA00022692"/>
    </source>
</evidence>
<feature type="transmembrane region" description="Helical" evidence="6">
    <location>
        <begin position="304"/>
        <end position="322"/>
    </location>
</feature>
<feature type="transmembrane region" description="Helical" evidence="6">
    <location>
        <begin position="682"/>
        <end position="705"/>
    </location>
</feature>
<dbReference type="EMBL" id="JAFMYU010000022">
    <property type="protein sequence ID" value="MBO0933776.1"/>
    <property type="molecule type" value="Genomic_DNA"/>
</dbReference>
<feature type="transmembrane region" description="Helical" evidence="6">
    <location>
        <begin position="207"/>
        <end position="226"/>
    </location>
</feature>
<dbReference type="RefSeq" id="WP_207337739.1">
    <property type="nucleotide sequence ID" value="NZ_JAFMYU010000022.1"/>
</dbReference>
<evidence type="ECO:0000256" key="6">
    <source>
        <dbReference type="SAM" id="Phobius"/>
    </source>
</evidence>
<comment type="subcellular location">
    <subcellularLocation>
        <location evidence="1">Cell membrane</location>
        <topology evidence="1">Multi-pass membrane protein</topology>
    </subcellularLocation>
</comment>
<dbReference type="SUPFAM" id="SSF82866">
    <property type="entry name" value="Multidrug efflux transporter AcrB transmembrane domain"/>
    <property type="match status" value="2"/>
</dbReference>
<evidence type="ECO:0000259" key="7">
    <source>
        <dbReference type="PROSITE" id="PS50156"/>
    </source>
</evidence>
<dbReference type="InterPro" id="IPR000731">
    <property type="entry name" value="SSD"/>
</dbReference>
<evidence type="ECO:0000256" key="5">
    <source>
        <dbReference type="ARBA" id="ARBA00023136"/>
    </source>
</evidence>
<feature type="transmembrane region" description="Helical" evidence="6">
    <location>
        <begin position="611"/>
        <end position="635"/>
    </location>
</feature>
<feature type="transmembrane region" description="Helical" evidence="6">
    <location>
        <begin position="385"/>
        <end position="405"/>
    </location>
</feature>
<dbReference type="InterPro" id="IPR004869">
    <property type="entry name" value="MMPL_dom"/>
</dbReference>
<organism evidence="8 9">
    <name type="scientific">Fibrella aquatilis</name>
    <dbReference type="NCBI Taxonomy" id="2817059"/>
    <lineage>
        <taxon>Bacteria</taxon>
        <taxon>Pseudomonadati</taxon>
        <taxon>Bacteroidota</taxon>
        <taxon>Cytophagia</taxon>
        <taxon>Cytophagales</taxon>
        <taxon>Spirosomataceae</taxon>
        <taxon>Fibrella</taxon>
    </lineage>
</organism>
<keyword evidence="9" id="KW-1185">Reference proteome</keyword>
<evidence type="ECO:0000256" key="2">
    <source>
        <dbReference type="ARBA" id="ARBA00022475"/>
    </source>
</evidence>
<evidence type="ECO:0000313" key="9">
    <source>
        <dbReference type="Proteomes" id="UP000664795"/>
    </source>
</evidence>
<dbReference type="PANTHER" id="PTHR33406:SF12">
    <property type="entry name" value="BLR2997 PROTEIN"/>
    <property type="match status" value="1"/>
</dbReference>
<feature type="transmembrane region" description="Helical" evidence="6">
    <location>
        <begin position="259"/>
        <end position="280"/>
    </location>
</feature>
<dbReference type="GO" id="GO:0005886">
    <property type="term" value="C:plasma membrane"/>
    <property type="evidence" value="ECO:0007669"/>
    <property type="project" value="UniProtKB-SubCell"/>
</dbReference>
<dbReference type="Proteomes" id="UP000664795">
    <property type="component" value="Unassembled WGS sequence"/>
</dbReference>
<feature type="transmembrane region" description="Helical" evidence="6">
    <location>
        <begin position="711"/>
        <end position="734"/>
    </location>
</feature>
<keyword evidence="5 6" id="KW-0472">Membrane</keyword>
<keyword evidence="4 6" id="KW-1133">Transmembrane helix</keyword>
<dbReference type="InterPro" id="IPR050545">
    <property type="entry name" value="Mycobact_MmpL"/>
</dbReference>